<evidence type="ECO:0000256" key="2">
    <source>
        <dbReference type="ARBA" id="ARBA00022679"/>
    </source>
</evidence>
<proteinExistence type="predicted"/>
<dbReference type="Gene3D" id="3.40.50.150">
    <property type="entry name" value="Vaccinia Virus protein VP39"/>
    <property type="match status" value="1"/>
</dbReference>
<keyword evidence="1 5" id="KW-0489">Methyltransferase</keyword>
<name>A0ABQ5PAL6_9ACTN</name>
<sequence>MAEQAEQGEQQPHRHYFSADPGVASRPGTVPVVLPDVQLELRTDSGVFSHSRLDPGTKVLLENAPLPKNRGDILDLGCGYGPIALTFASRRKRLRVWAVDVNERALGLVRENAEAARLGNVTACLPDEVPPETRFGTIYSNPPIRIGKTQMHAMLLRWLPLLQPGGTAYLVVQRHLGSDSLAKWLDAQGLPTTRLVSQRGYRLLEVQKSPDLP</sequence>
<dbReference type="EMBL" id="BSBI01000022">
    <property type="protein sequence ID" value="GLF99634.1"/>
    <property type="molecule type" value="Genomic_DNA"/>
</dbReference>
<dbReference type="Proteomes" id="UP001291653">
    <property type="component" value="Unassembled WGS sequence"/>
</dbReference>
<gene>
    <name evidence="5" type="ORF">SYYSPA8_35075</name>
</gene>
<comment type="caution">
    <text evidence="5">The sequence shown here is derived from an EMBL/GenBank/DDBJ whole genome shotgun (WGS) entry which is preliminary data.</text>
</comment>
<feature type="region of interest" description="Disordered" evidence="3">
    <location>
        <begin position="1"/>
        <end position="24"/>
    </location>
</feature>
<evidence type="ECO:0000256" key="3">
    <source>
        <dbReference type="SAM" id="MobiDB-lite"/>
    </source>
</evidence>
<dbReference type="PANTHER" id="PTHR47816">
    <property type="entry name" value="RIBOSOMAL RNA SMALL SUBUNIT METHYLTRANSFERASE C"/>
    <property type="match status" value="1"/>
</dbReference>
<dbReference type="CDD" id="cd02440">
    <property type="entry name" value="AdoMet_MTases"/>
    <property type="match status" value="1"/>
</dbReference>
<feature type="domain" description="Methyltransferase small" evidence="4">
    <location>
        <begin position="39"/>
        <end position="185"/>
    </location>
</feature>
<dbReference type="Pfam" id="PF05175">
    <property type="entry name" value="MTS"/>
    <property type="match status" value="1"/>
</dbReference>
<dbReference type="InterPro" id="IPR046977">
    <property type="entry name" value="RsmC/RlmG"/>
</dbReference>
<accession>A0ABQ5PAL6</accession>
<dbReference type="RefSeq" id="WP_323451571.1">
    <property type="nucleotide sequence ID" value="NZ_BSBI01000022.1"/>
</dbReference>
<organism evidence="5 6">
    <name type="scientific">Streptomyces yaizuensis</name>
    <dbReference type="NCBI Taxonomy" id="2989713"/>
    <lineage>
        <taxon>Bacteria</taxon>
        <taxon>Bacillati</taxon>
        <taxon>Actinomycetota</taxon>
        <taxon>Actinomycetes</taxon>
        <taxon>Kitasatosporales</taxon>
        <taxon>Streptomycetaceae</taxon>
        <taxon>Streptomyces</taxon>
    </lineage>
</organism>
<dbReference type="InterPro" id="IPR029063">
    <property type="entry name" value="SAM-dependent_MTases_sf"/>
</dbReference>
<evidence type="ECO:0000259" key="4">
    <source>
        <dbReference type="Pfam" id="PF05175"/>
    </source>
</evidence>
<keyword evidence="6" id="KW-1185">Reference proteome</keyword>
<dbReference type="PANTHER" id="PTHR47816:SF4">
    <property type="entry name" value="RIBOSOMAL RNA SMALL SUBUNIT METHYLTRANSFERASE C"/>
    <property type="match status" value="1"/>
</dbReference>
<evidence type="ECO:0000256" key="1">
    <source>
        <dbReference type="ARBA" id="ARBA00022603"/>
    </source>
</evidence>
<evidence type="ECO:0000313" key="6">
    <source>
        <dbReference type="Proteomes" id="UP001291653"/>
    </source>
</evidence>
<evidence type="ECO:0000313" key="5">
    <source>
        <dbReference type="EMBL" id="GLF99634.1"/>
    </source>
</evidence>
<dbReference type="GO" id="GO:0008168">
    <property type="term" value="F:methyltransferase activity"/>
    <property type="evidence" value="ECO:0007669"/>
    <property type="project" value="UniProtKB-KW"/>
</dbReference>
<keyword evidence="2" id="KW-0808">Transferase</keyword>
<dbReference type="SUPFAM" id="SSF53335">
    <property type="entry name" value="S-adenosyl-L-methionine-dependent methyltransferases"/>
    <property type="match status" value="1"/>
</dbReference>
<protein>
    <submittedName>
        <fullName evidence="5">Class I SAM-dependent methyltransferase</fullName>
    </submittedName>
</protein>
<dbReference type="GO" id="GO:0032259">
    <property type="term" value="P:methylation"/>
    <property type="evidence" value="ECO:0007669"/>
    <property type="project" value="UniProtKB-KW"/>
</dbReference>
<reference evidence="5 6" key="1">
    <citation type="submission" date="2022-10" db="EMBL/GenBank/DDBJ databases">
        <title>Draft genome sequence of Streptomyces sp. YSPA8.</title>
        <authorList>
            <person name="Moriuchi R."/>
            <person name="Dohra H."/>
            <person name="Yamamura H."/>
            <person name="Kodani S."/>
        </authorList>
    </citation>
    <scope>NUCLEOTIDE SEQUENCE [LARGE SCALE GENOMIC DNA]</scope>
    <source>
        <strain evidence="5 6">YSPA8</strain>
    </source>
</reference>
<dbReference type="InterPro" id="IPR007848">
    <property type="entry name" value="Small_mtfrase_dom"/>
</dbReference>